<dbReference type="PROSITE" id="PS52018">
    <property type="entry name" value="DART"/>
    <property type="match status" value="1"/>
</dbReference>
<feature type="binding site" evidence="6">
    <location>
        <begin position="21"/>
        <end position="23"/>
    </location>
    <ligand>
        <name>NAD(+)</name>
        <dbReference type="ChEBI" id="CHEBI:57540"/>
    </ligand>
</feature>
<evidence type="ECO:0000256" key="2">
    <source>
        <dbReference type="ARBA" id="ARBA00022676"/>
    </source>
</evidence>
<accession>A0ABT1DBF5</accession>
<keyword evidence="3 6" id="KW-0808">Transferase</keyword>
<evidence type="ECO:0000259" key="7">
    <source>
        <dbReference type="PROSITE" id="PS52018"/>
    </source>
</evidence>
<keyword evidence="1 6" id="KW-1277">Toxin-antitoxin system</keyword>
<dbReference type="RefSeq" id="WP_252955895.1">
    <property type="nucleotide sequence ID" value="NZ_JAFIRR010000185.1"/>
</dbReference>
<proteinExistence type="inferred from homology"/>
<feature type="binding site" evidence="6">
    <location>
        <position position="57"/>
    </location>
    <ligand>
        <name>NAD(+)</name>
        <dbReference type="ChEBI" id="CHEBI:57540"/>
    </ligand>
</feature>
<feature type="active site" description="Proton acceptor" evidence="6">
    <location>
        <position position="57"/>
    </location>
</feature>
<evidence type="ECO:0000313" key="8">
    <source>
        <dbReference type="EMBL" id="MCO6419278.1"/>
    </source>
</evidence>
<comment type="similarity">
    <text evidence="6">Belongs to the DarT ADP-ribosyltransferase family.</text>
</comment>
<evidence type="ECO:0000256" key="5">
    <source>
        <dbReference type="ARBA" id="ARBA00023125"/>
    </source>
</evidence>
<feature type="binding site" evidence="6">
    <location>
        <position position="30"/>
    </location>
    <ligand>
        <name>NAD(+)</name>
        <dbReference type="ChEBI" id="CHEBI:57540"/>
    </ligand>
</feature>
<dbReference type="EMBL" id="JAFIRR010000185">
    <property type="protein sequence ID" value="MCO6419278.1"/>
    <property type="molecule type" value="Genomic_DNA"/>
</dbReference>
<evidence type="ECO:0000256" key="1">
    <source>
        <dbReference type="ARBA" id="ARBA00022649"/>
    </source>
</evidence>
<dbReference type="InterPro" id="IPR029494">
    <property type="entry name" value="DarT"/>
</dbReference>
<keyword evidence="4 6" id="KW-0548">Nucleotidyltransferase</keyword>
<dbReference type="Pfam" id="PF14487">
    <property type="entry name" value="DarT"/>
    <property type="match status" value="1"/>
</dbReference>
<keyword evidence="2 6" id="KW-0328">Glycosyltransferase</keyword>
<comment type="caution">
    <text evidence="8">The sequence shown here is derived from an EMBL/GenBank/DDBJ whole genome shotgun (WGS) entry which is preliminary data.</text>
</comment>
<keyword evidence="9" id="KW-1185">Reference proteome</keyword>
<feature type="domain" description="DarT" evidence="7">
    <location>
        <begin position="17"/>
        <end position="212"/>
    </location>
</feature>
<comment type="caution">
    <text evidence="6">Lacks conserved residue(s) required for the propagation of feature annotation.</text>
</comment>
<gene>
    <name evidence="8" type="ORF">JYK14_24410</name>
</gene>
<sequence>MRRRNLIKEEVEQRGIGCLMHFTQAHNLPGIVKHGLLSRARLRECDDVNAYASSQCRLDEQDGAISVSISAINLEMFWAKDRACGQPYWVVLLLDPSILWTHRCVFHRRNAATKDMRDHRGRRDGPWGFSEMFSDKHRPPMFKGESYRAETGIPSFLPTYPDAEVQVFDPILPDLIQGAWVDQEDLAKAVQEQLDQLPGPERTTYLRPFLKFTNGHEGWLVP</sequence>
<organism evidence="8 9">
    <name type="scientific">Siccirubricoccus soli</name>
    <dbReference type="NCBI Taxonomy" id="2899147"/>
    <lineage>
        <taxon>Bacteria</taxon>
        <taxon>Pseudomonadati</taxon>
        <taxon>Pseudomonadota</taxon>
        <taxon>Alphaproteobacteria</taxon>
        <taxon>Acetobacterales</taxon>
        <taxon>Roseomonadaceae</taxon>
        <taxon>Siccirubricoccus</taxon>
    </lineage>
</organism>
<feature type="active site" evidence="6">
    <location>
        <position position="164"/>
    </location>
</feature>
<evidence type="ECO:0000256" key="6">
    <source>
        <dbReference type="PROSITE-ProRule" id="PRU01362"/>
    </source>
</evidence>
<comment type="catalytic activity">
    <reaction evidence="6">
        <text>a thymidine in DNA + NAD(+) = an N-(ADP-alpha-D-ribosyl)-thymidine in DNA + nicotinamide + H(+)</text>
        <dbReference type="Rhea" id="RHEA:71651"/>
        <dbReference type="Rhea" id="RHEA-COMP:13556"/>
        <dbReference type="Rhea" id="RHEA-COMP:18051"/>
        <dbReference type="ChEBI" id="CHEBI:15378"/>
        <dbReference type="ChEBI" id="CHEBI:17154"/>
        <dbReference type="ChEBI" id="CHEBI:57540"/>
        <dbReference type="ChEBI" id="CHEBI:137386"/>
        <dbReference type="ChEBI" id="CHEBI:191199"/>
    </reaction>
</comment>
<evidence type="ECO:0000313" key="9">
    <source>
        <dbReference type="Proteomes" id="UP001523392"/>
    </source>
</evidence>
<evidence type="ECO:0000256" key="4">
    <source>
        <dbReference type="ARBA" id="ARBA00022695"/>
    </source>
</evidence>
<protein>
    <submittedName>
        <fullName evidence="8">DUF4433 domain-containing protein</fullName>
    </submittedName>
</protein>
<keyword evidence="5 6" id="KW-0238">DNA-binding</keyword>
<dbReference type="Proteomes" id="UP001523392">
    <property type="component" value="Unassembled WGS sequence"/>
</dbReference>
<reference evidence="8 9" key="1">
    <citation type="submission" date="2021-12" db="EMBL/GenBank/DDBJ databases">
        <title>Siccirubricoccus leaddurans sp. nov., a high concentration Zn2+ tolerance bacterium.</title>
        <authorList>
            <person name="Cao Y."/>
        </authorList>
    </citation>
    <scope>NUCLEOTIDE SEQUENCE [LARGE SCALE GENOMIC DNA]</scope>
    <source>
        <strain evidence="8 9">KC 17139</strain>
    </source>
</reference>
<evidence type="ECO:0000256" key="3">
    <source>
        <dbReference type="ARBA" id="ARBA00022679"/>
    </source>
</evidence>
<name>A0ABT1DBF5_9PROT</name>